<gene>
    <name evidence="2" type="ORF">RFI_29671</name>
</gene>
<organism evidence="2 3">
    <name type="scientific">Reticulomyxa filosa</name>
    <dbReference type="NCBI Taxonomy" id="46433"/>
    <lineage>
        <taxon>Eukaryota</taxon>
        <taxon>Sar</taxon>
        <taxon>Rhizaria</taxon>
        <taxon>Retaria</taxon>
        <taxon>Foraminifera</taxon>
        <taxon>Monothalamids</taxon>
        <taxon>Reticulomyxidae</taxon>
        <taxon>Reticulomyxa</taxon>
    </lineage>
</organism>
<evidence type="ECO:0000256" key="1">
    <source>
        <dbReference type="SAM" id="Phobius"/>
    </source>
</evidence>
<comment type="caution">
    <text evidence="2">The sequence shown here is derived from an EMBL/GenBank/DDBJ whole genome shotgun (WGS) entry which is preliminary data.</text>
</comment>
<sequence>MCIQPNKKAQRLSIENESINPLVTNEIKISLDNTEFFEEIDQTKYINILQIKDWNDGIFFFFPLFLLMQYFYFDIKVVGHTFALQHEIEEDCKSDSMNDKKKKSKFKLIREPSNSKDKNACKLRLCNQEYCRDIGYLSKGVVDTQLFLIPGIYETKETQLTLGSINQVRICTQITTDFVRHDATTLLRLCFQSLIDIAGNDTY</sequence>
<keyword evidence="1" id="KW-1133">Transmembrane helix</keyword>
<dbReference type="Proteomes" id="UP000023152">
    <property type="component" value="Unassembled WGS sequence"/>
</dbReference>
<accession>X6M0M0</accession>
<dbReference type="AlphaFoldDB" id="X6M0M0"/>
<keyword evidence="1" id="KW-0812">Transmembrane</keyword>
<name>X6M0M0_RETFI</name>
<reference evidence="2 3" key="1">
    <citation type="journal article" date="2013" name="Curr. Biol.">
        <title>The Genome of the Foraminiferan Reticulomyxa filosa.</title>
        <authorList>
            <person name="Glockner G."/>
            <person name="Hulsmann N."/>
            <person name="Schleicher M."/>
            <person name="Noegel A.A."/>
            <person name="Eichinger L."/>
            <person name="Gallinger C."/>
            <person name="Pawlowski J."/>
            <person name="Sierra R."/>
            <person name="Euteneuer U."/>
            <person name="Pillet L."/>
            <person name="Moustafa A."/>
            <person name="Platzer M."/>
            <person name="Groth M."/>
            <person name="Szafranski K."/>
            <person name="Schliwa M."/>
        </authorList>
    </citation>
    <scope>NUCLEOTIDE SEQUENCE [LARGE SCALE GENOMIC DNA]</scope>
</reference>
<protein>
    <submittedName>
        <fullName evidence="2">Uncharacterized protein</fullName>
    </submittedName>
</protein>
<keyword evidence="3" id="KW-1185">Reference proteome</keyword>
<feature type="transmembrane region" description="Helical" evidence="1">
    <location>
        <begin position="54"/>
        <end position="73"/>
    </location>
</feature>
<keyword evidence="1" id="KW-0472">Membrane</keyword>
<dbReference type="EMBL" id="ASPP01025820">
    <property type="protein sequence ID" value="ETO07723.1"/>
    <property type="molecule type" value="Genomic_DNA"/>
</dbReference>
<dbReference type="Gene3D" id="3.30.70.2330">
    <property type="match status" value="1"/>
</dbReference>
<evidence type="ECO:0000313" key="2">
    <source>
        <dbReference type="EMBL" id="ETO07723.1"/>
    </source>
</evidence>
<proteinExistence type="predicted"/>
<evidence type="ECO:0000313" key="3">
    <source>
        <dbReference type="Proteomes" id="UP000023152"/>
    </source>
</evidence>